<name>A0A3A4B2K8_9ACTN</name>
<accession>A0A3A4B2K8</accession>
<reference evidence="1 2" key="1">
    <citation type="submission" date="2018-09" db="EMBL/GenBank/DDBJ databases">
        <title>YIM 75507 draft genome.</title>
        <authorList>
            <person name="Tang S."/>
            <person name="Feng Y."/>
        </authorList>
    </citation>
    <scope>NUCLEOTIDE SEQUENCE [LARGE SCALE GENOMIC DNA]</scope>
    <source>
        <strain evidence="1 2">YIM 75507</strain>
    </source>
</reference>
<comment type="caution">
    <text evidence="1">The sequence shown here is derived from an EMBL/GenBank/DDBJ whole genome shotgun (WGS) entry which is preliminary data.</text>
</comment>
<dbReference type="Pfam" id="PF14435">
    <property type="entry name" value="SUKH-4"/>
    <property type="match status" value="1"/>
</dbReference>
<dbReference type="AlphaFoldDB" id="A0A3A4B2K8"/>
<keyword evidence="2" id="KW-1185">Reference proteome</keyword>
<evidence type="ECO:0000313" key="2">
    <source>
        <dbReference type="Proteomes" id="UP000265768"/>
    </source>
</evidence>
<evidence type="ECO:0008006" key="3">
    <source>
        <dbReference type="Google" id="ProtNLM"/>
    </source>
</evidence>
<sequence length="173" mass="19020">MAALYGRENLFTATAAQLEKFGLTPRDAEALGTVGLPVGGSPFFTTEVVGGPRFLATFDVTTSNGVNHREVIIGGPPGDSGLRFSLSAYESFVMLVQLNGPRPKGEVVNNNLGEFIEFLYQIKIHEVRSAEDPAVRDESFRELSSRLRALDPFSFEEPDSWWSMALEFCRRGG</sequence>
<proteinExistence type="predicted"/>
<dbReference type="InterPro" id="IPR025851">
    <property type="entry name" value="SUKH-4"/>
</dbReference>
<dbReference type="EMBL" id="QZEY01000006">
    <property type="protein sequence ID" value="RJL31630.1"/>
    <property type="molecule type" value="Genomic_DNA"/>
</dbReference>
<organism evidence="1 2">
    <name type="scientific">Bailinhaonella thermotolerans</name>
    <dbReference type="NCBI Taxonomy" id="1070861"/>
    <lineage>
        <taxon>Bacteria</taxon>
        <taxon>Bacillati</taxon>
        <taxon>Actinomycetota</taxon>
        <taxon>Actinomycetes</taxon>
        <taxon>Streptosporangiales</taxon>
        <taxon>Streptosporangiaceae</taxon>
        <taxon>Bailinhaonella</taxon>
    </lineage>
</organism>
<evidence type="ECO:0000313" key="1">
    <source>
        <dbReference type="EMBL" id="RJL31630.1"/>
    </source>
</evidence>
<protein>
    <recommendedName>
        <fullName evidence="3">SUKH-4 immunity protein</fullName>
    </recommendedName>
</protein>
<dbReference type="Proteomes" id="UP000265768">
    <property type="component" value="Unassembled WGS sequence"/>
</dbReference>
<gene>
    <name evidence="1" type="ORF">D5H75_18110</name>
</gene>